<keyword evidence="3" id="KW-1185">Reference proteome</keyword>
<organism evidence="2 3">
    <name type="scientific">Acorus gramineus</name>
    <name type="common">Dwarf sweet flag</name>
    <dbReference type="NCBI Taxonomy" id="55184"/>
    <lineage>
        <taxon>Eukaryota</taxon>
        <taxon>Viridiplantae</taxon>
        <taxon>Streptophyta</taxon>
        <taxon>Embryophyta</taxon>
        <taxon>Tracheophyta</taxon>
        <taxon>Spermatophyta</taxon>
        <taxon>Magnoliopsida</taxon>
        <taxon>Liliopsida</taxon>
        <taxon>Acoraceae</taxon>
        <taxon>Acorus</taxon>
    </lineage>
</organism>
<dbReference type="SUPFAM" id="SSF56219">
    <property type="entry name" value="DNase I-like"/>
    <property type="match status" value="1"/>
</dbReference>
<dbReference type="AlphaFoldDB" id="A0AAV8ZVK9"/>
<accession>A0AAV8ZVK9</accession>
<sequence length="380" mass="42811">MAPPPVRRRMCLLLRRLLPLQWFSILRLTQVVLTLRHCRVQVLGARRPPPIPTSEKGKSILRGESLRSASDVPPLGYSRPPRHIPVGKKPIQVPIAPQSRSWAQLFPSTEKPTSNNDLEFIVPEIKEDRLVVSCSEEDLKAMDDHWSLSLIGYIIGKDLLLGKDGAINDGDFIIHLAENPSLSLIQWVAFFPSLAPNHARKRGRGTKSPVKQMDIKNFLLSHKPQFVCLVETKLNDNSLKSLKRKLGIYPNSLLGPDARICLLSNADIMDVQLFWPLIKEDLLKAINFFFKRGCSLRLIITKVMALRLQPILKHLISHHQSAFIKGRNIHYNTLLAHELVKYLNQGLQINPSKSQIFASGLSADAFSLALGMVQFSLLVH</sequence>
<comment type="caution">
    <text evidence="2">The sequence shown here is derived from an EMBL/GenBank/DDBJ whole genome shotgun (WGS) entry which is preliminary data.</text>
</comment>
<dbReference type="EMBL" id="JAUJYN010000078">
    <property type="protein sequence ID" value="KAK1256822.1"/>
    <property type="molecule type" value="Genomic_DNA"/>
</dbReference>
<gene>
    <name evidence="2" type="ORF">QJS04_geneDACA024947</name>
</gene>
<feature type="chain" id="PRO_5043956288" description="Reverse transcriptase domain-containing protein" evidence="1">
    <location>
        <begin position="35"/>
        <end position="380"/>
    </location>
</feature>
<feature type="signal peptide" evidence="1">
    <location>
        <begin position="1"/>
        <end position="34"/>
    </location>
</feature>
<name>A0AAV8ZVK9_ACOGR</name>
<evidence type="ECO:0000313" key="3">
    <source>
        <dbReference type="Proteomes" id="UP001179952"/>
    </source>
</evidence>
<evidence type="ECO:0008006" key="4">
    <source>
        <dbReference type="Google" id="ProtNLM"/>
    </source>
</evidence>
<proteinExistence type="predicted"/>
<dbReference type="Proteomes" id="UP001179952">
    <property type="component" value="Unassembled WGS sequence"/>
</dbReference>
<evidence type="ECO:0000313" key="2">
    <source>
        <dbReference type="EMBL" id="KAK1256822.1"/>
    </source>
</evidence>
<reference evidence="2" key="1">
    <citation type="journal article" date="2023" name="Nat. Commun.">
        <title>Diploid and tetraploid genomes of Acorus and the evolution of monocots.</title>
        <authorList>
            <person name="Ma L."/>
            <person name="Liu K.W."/>
            <person name="Li Z."/>
            <person name="Hsiao Y.Y."/>
            <person name="Qi Y."/>
            <person name="Fu T."/>
            <person name="Tang G.D."/>
            <person name="Zhang D."/>
            <person name="Sun W.H."/>
            <person name="Liu D.K."/>
            <person name="Li Y."/>
            <person name="Chen G.Z."/>
            <person name="Liu X.D."/>
            <person name="Liao X.Y."/>
            <person name="Jiang Y.T."/>
            <person name="Yu X."/>
            <person name="Hao Y."/>
            <person name="Huang J."/>
            <person name="Zhao X.W."/>
            <person name="Ke S."/>
            <person name="Chen Y.Y."/>
            <person name="Wu W.L."/>
            <person name="Hsu J.L."/>
            <person name="Lin Y.F."/>
            <person name="Huang M.D."/>
            <person name="Li C.Y."/>
            <person name="Huang L."/>
            <person name="Wang Z.W."/>
            <person name="Zhao X."/>
            <person name="Zhong W.Y."/>
            <person name="Peng D.H."/>
            <person name="Ahmad S."/>
            <person name="Lan S."/>
            <person name="Zhang J.S."/>
            <person name="Tsai W.C."/>
            <person name="Van de Peer Y."/>
            <person name="Liu Z.J."/>
        </authorList>
    </citation>
    <scope>NUCLEOTIDE SEQUENCE</scope>
    <source>
        <strain evidence="2">SCP</strain>
    </source>
</reference>
<reference evidence="2" key="2">
    <citation type="submission" date="2023-06" db="EMBL/GenBank/DDBJ databases">
        <authorList>
            <person name="Ma L."/>
            <person name="Liu K.-W."/>
            <person name="Li Z."/>
            <person name="Hsiao Y.-Y."/>
            <person name="Qi Y."/>
            <person name="Fu T."/>
            <person name="Tang G."/>
            <person name="Zhang D."/>
            <person name="Sun W.-H."/>
            <person name="Liu D.-K."/>
            <person name="Li Y."/>
            <person name="Chen G.-Z."/>
            <person name="Liu X.-D."/>
            <person name="Liao X.-Y."/>
            <person name="Jiang Y.-T."/>
            <person name="Yu X."/>
            <person name="Hao Y."/>
            <person name="Huang J."/>
            <person name="Zhao X.-W."/>
            <person name="Ke S."/>
            <person name="Chen Y.-Y."/>
            <person name="Wu W.-L."/>
            <person name="Hsu J.-L."/>
            <person name="Lin Y.-F."/>
            <person name="Huang M.-D."/>
            <person name="Li C.-Y."/>
            <person name="Huang L."/>
            <person name="Wang Z.-W."/>
            <person name="Zhao X."/>
            <person name="Zhong W.-Y."/>
            <person name="Peng D.-H."/>
            <person name="Ahmad S."/>
            <person name="Lan S."/>
            <person name="Zhang J.-S."/>
            <person name="Tsai W.-C."/>
            <person name="Van De Peer Y."/>
            <person name="Liu Z.-J."/>
        </authorList>
    </citation>
    <scope>NUCLEOTIDE SEQUENCE</scope>
    <source>
        <strain evidence="2">SCP</strain>
        <tissue evidence="2">Leaves</tissue>
    </source>
</reference>
<evidence type="ECO:0000256" key="1">
    <source>
        <dbReference type="SAM" id="SignalP"/>
    </source>
</evidence>
<protein>
    <recommendedName>
        <fullName evidence="4">Reverse transcriptase domain-containing protein</fullName>
    </recommendedName>
</protein>
<keyword evidence="1" id="KW-0732">Signal</keyword>
<dbReference type="InterPro" id="IPR036691">
    <property type="entry name" value="Endo/exonu/phosph_ase_sf"/>
</dbReference>